<evidence type="ECO:0000256" key="3">
    <source>
        <dbReference type="ARBA" id="ARBA00022777"/>
    </source>
</evidence>
<dbReference type="Gene3D" id="1.10.510.10">
    <property type="entry name" value="Transferase(Phosphotransferase) domain 1"/>
    <property type="match status" value="1"/>
</dbReference>
<dbReference type="InterPro" id="IPR051681">
    <property type="entry name" value="Ser/Thr_Kinases-Pseudokinases"/>
</dbReference>
<feature type="region of interest" description="Disordered" evidence="5">
    <location>
        <begin position="674"/>
        <end position="799"/>
    </location>
</feature>
<dbReference type="Proteomes" id="UP001172155">
    <property type="component" value="Unassembled WGS sequence"/>
</dbReference>
<dbReference type="GO" id="GO:0004674">
    <property type="term" value="F:protein serine/threonine kinase activity"/>
    <property type="evidence" value="ECO:0007669"/>
    <property type="project" value="TreeGrafter"/>
</dbReference>
<evidence type="ECO:0000313" key="7">
    <source>
        <dbReference type="EMBL" id="KAK0751035.1"/>
    </source>
</evidence>
<keyword evidence="4" id="KW-0067">ATP-binding</keyword>
<dbReference type="PROSITE" id="PS50011">
    <property type="entry name" value="PROTEIN_KINASE_DOM"/>
    <property type="match status" value="1"/>
</dbReference>
<dbReference type="GO" id="GO:0005524">
    <property type="term" value="F:ATP binding"/>
    <property type="evidence" value="ECO:0007669"/>
    <property type="project" value="UniProtKB-KW"/>
</dbReference>
<keyword evidence="8" id="KW-1185">Reference proteome</keyword>
<feature type="compositionally biased region" description="Basic and acidic residues" evidence="5">
    <location>
        <begin position="54"/>
        <end position="64"/>
    </location>
</feature>
<evidence type="ECO:0000259" key="6">
    <source>
        <dbReference type="PROSITE" id="PS50011"/>
    </source>
</evidence>
<feature type="compositionally biased region" description="Basic and acidic residues" evidence="5">
    <location>
        <begin position="1"/>
        <end position="12"/>
    </location>
</feature>
<comment type="caution">
    <text evidence="7">The sequence shown here is derived from an EMBL/GenBank/DDBJ whole genome shotgun (WGS) entry which is preliminary data.</text>
</comment>
<reference evidence="7" key="1">
    <citation type="submission" date="2023-06" db="EMBL/GenBank/DDBJ databases">
        <title>Genome-scale phylogeny and comparative genomics of the fungal order Sordariales.</title>
        <authorList>
            <consortium name="Lawrence Berkeley National Laboratory"/>
            <person name="Hensen N."/>
            <person name="Bonometti L."/>
            <person name="Westerberg I."/>
            <person name="Brannstrom I.O."/>
            <person name="Guillou S."/>
            <person name="Cros-Aarteil S."/>
            <person name="Calhoun S."/>
            <person name="Haridas S."/>
            <person name="Kuo A."/>
            <person name="Mondo S."/>
            <person name="Pangilinan J."/>
            <person name="Riley R."/>
            <person name="LaButti K."/>
            <person name="Andreopoulos B."/>
            <person name="Lipzen A."/>
            <person name="Chen C."/>
            <person name="Yanf M."/>
            <person name="Daum C."/>
            <person name="Ng V."/>
            <person name="Clum A."/>
            <person name="Steindorff A."/>
            <person name="Ohm R."/>
            <person name="Martin F."/>
            <person name="Silar P."/>
            <person name="Natvig D."/>
            <person name="Lalanne C."/>
            <person name="Gautier V."/>
            <person name="Ament-velasquez S.L."/>
            <person name="Kruys A."/>
            <person name="Hutchinson M.I."/>
            <person name="Powell A.J."/>
            <person name="Barry K."/>
            <person name="Miller A.N."/>
            <person name="Grigoriev I.V."/>
            <person name="Debuchy R."/>
            <person name="Gladieux P."/>
            <person name="Thoren M.H."/>
            <person name="Johannesson H."/>
        </authorList>
    </citation>
    <scope>NUCLEOTIDE SEQUENCE</scope>
    <source>
        <strain evidence="7">SMH3187-1</strain>
    </source>
</reference>
<feature type="region of interest" description="Disordered" evidence="5">
    <location>
        <begin position="620"/>
        <end position="645"/>
    </location>
</feature>
<keyword evidence="2" id="KW-0547">Nucleotide-binding</keyword>
<accession>A0AA40K9P1</accession>
<dbReference type="PANTHER" id="PTHR44329">
    <property type="entry name" value="SERINE/THREONINE-PROTEIN KINASE TNNI3K-RELATED"/>
    <property type="match status" value="1"/>
</dbReference>
<feature type="domain" description="Protein kinase" evidence="6">
    <location>
        <begin position="324"/>
        <end position="568"/>
    </location>
</feature>
<name>A0AA40K9P1_9PEZI</name>
<evidence type="ECO:0000256" key="1">
    <source>
        <dbReference type="ARBA" id="ARBA00022679"/>
    </source>
</evidence>
<dbReference type="PANTHER" id="PTHR44329:SF288">
    <property type="entry name" value="MITOGEN-ACTIVATED PROTEIN KINASE KINASE KINASE 20"/>
    <property type="match status" value="1"/>
</dbReference>
<evidence type="ECO:0000256" key="2">
    <source>
        <dbReference type="ARBA" id="ARBA00022741"/>
    </source>
</evidence>
<gene>
    <name evidence="7" type="ORF">B0T18DRAFT_61459</name>
</gene>
<organism evidence="7 8">
    <name type="scientific">Schizothecium vesticola</name>
    <dbReference type="NCBI Taxonomy" id="314040"/>
    <lineage>
        <taxon>Eukaryota</taxon>
        <taxon>Fungi</taxon>
        <taxon>Dikarya</taxon>
        <taxon>Ascomycota</taxon>
        <taxon>Pezizomycotina</taxon>
        <taxon>Sordariomycetes</taxon>
        <taxon>Sordariomycetidae</taxon>
        <taxon>Sordariales</taxon>
        <taxon>Schizotheciaceae</taxon>
        <taxon>Schizothecium</taxon>
    </lineage>
</organism>
<dbReference type="SUPFAM" id="SSF56112">
    <property type="entry name" value="Protein kinase-like (PK-like)"/>
    <property type="match status" value="1"/>
</dbReference>
<evidence type="ECO:0000256" key="4">
    <source>
        <dbReference type="ARBA" id="ARBA00022840"/>
    </source>
</evidence>
<keyword evidence="1" id="KW-0808">Transferase</keyword>
<sequence>MAPAHTEPEPREPASPTDSHAQMQQSLWRRFFGREKDAGNSGISGSTETSSKGHGSEPPDEKAGLIRRVSRKVVPGLPRAPTFKRQQSELRDNLEPIKPTPAERRAVSVDRRIHPSGSVFSQSNPRTSAPDFLSRTVSATASVPSLPTNPTEDPALRSVDGFNDLDEEDEDIPGGLGNFPDLDAHSMTTSQYDCMIHDELERIWILNLSMHFRDKSKREKFFVTYRENDSLWRRVTVSLDYRNAPENSLEMDLIHTKFQRDKSAKIYEAIRESLGDIQFYETVTNLKLQTTDGRLHVHVVEDVNENINYPTVRMIQHMRCRRVKEHELEFDSHMSGFVYKVRVNNEVLIKKEIPGPDTVDEFLYEINALNRLRFADNVIRFYGVVVDDKEECIKGLLISYAEQGALIDILYEDQTRSLAWSTRERWARQIVNGLSEIHEAGFVQGDFTLSNIVINDRGDAKIIDINRRGCPVGWEPPEATPLIESNQRISMYIGVKSDLYQLGMVLWALGTQEDEPEAHGRPLRIADDLKVPKWYRQIVDICLSEDPRHRLQAQQLASMFPPACEDLYGTENQSAMSVDGRYSQNEFGVDSFTSEVPRIRTGDHTGDWSYVGWASPQYPPEEDPSFYPQRGRSPPSPMPSHHNHPLRFGAHLRPWSEKPCTAFSEASVSDVPPGELRIRIDPDDTATNGFVKDRGRFGKVADGSQAGWADAGDLESARDERTGTVSNTRAEVAGPSDGRNGLRHGPAEEKEQEAPVPASRADSGKDLSDSSMTPTEAAMVEPDITSRQDTAHGTRTGQAEVLADGASLEAIPRSGSREDTASDMRGASLFTSTSFTSSRATSTSTPIREVPDDLKGIGSAYDISLTQHQNPSTLDADFGMELDPIGLGLSSMVAHSSAFATPHTRASDGD</sequence>
<feature type="compositionally biased region" description="Polar residues" evidence="5">
    <location>
        <begin position="41"/>
        <end position="53"/>
    </location>
</feature>
<feature type="compositionally biased region" description="Polar residues" evidence="5">
    <location>
        <begin position="16"/>
        <end position="27"/>
    </location>
</feature>
<dbReference type="EMBL" id="JAUKUD010000002">
    <property type="protein sequence ID" value="KAK0751035.1"/>
    <property type="molecule type" value="Genomic_DNA"/>
</dbReference>
<proteinExistence type="predicted"/>
<dbReference type="InterPro" id="IPR000719">
    <property type="entry name" value="Prot_kinase_dom"/>
</dbReference>
<evidence type="ECO:0000256" key="5">
    <source>
        <dbReference type="SAM" id="MobiDB-lite"/>
    </source>
</evidence>
<keyword evidence="3" id="KW-0418">Kinase</keyword>
<dbReference type="InterPro" id="IPR011009">
    <property type="entry name" value="Kinase-like_dom_sf"/>
</dbReference>
<protein>
    <recommendedName>
        <fullName evidence="6">Protein kinase domain-containing protein</fullName>
    </recommendedName>
</protein>
<dbReference type="CDD" id="cd00180">
    <property type="entry name" value="PKc"/>
    <property type="match status" value="1"/>
</dbReference>
<feature type="region of interest" description="Disordered" evidence="5">
    <location>
        <begin position="1"/>
        <end position="94"/>
    </location>
</feature>
<dbReference type="AlphaFoldDB" id="A0AA40K9P1"/>
<evidence type="ECO:0000313" key="8">
    <source>
        <dbReference type="Proteomes" id="UP001172155"/>
    </source>
</evidence>
<dbReference type="Pfam" id="PF00069">
    <property type="entry name" value="Pkinase"/>
    <property type="match status" value="1"/>
</dbReference>